<comment type="caution">
    <text evidence="9">The sequence shown here is derived from an EMBL/GenBank/DDBJ whole genome shotgun (WGS) entry which is preliminary data.</text>
</comment>
<keyword evidence="3" id="KW-0227">DNA damage</keyword>
<dbReference type="GO" id="GO:0097506">
    <property type="term" value="F:deaminated base DNA N-glycosylase activity"/>
    <property type="evidence" value="ECO:0007669"/>
    <property type="project" value="UniProtKB-ARBA"/>
</dbReference>
<evidence type="ECO:0000313" key="10">
    <source>
        <dbReference type="Proteomes" id="UP000623269"/>
    </source>
</evidence>
<name>A0A8J7HCK6_9FIRM</name>
<proteinExistence type="predicted"/>
<keyword evidence="6" id="KW-0411">Iron-sulfur</keyword>
<keyword evidence="7" id="KW-0234">DNA repair</keyword>
<dbReference type="SUPFAM" id="SSF52141">
    <property type="entry name" value="Uracil-DNA glycosylase-like"/>
    <property type="match status" value="1"/>
</dbReference>
<feature type="domain" description="Uracil-DNA glycosylase-like" evidence="8">
    <location>
        <begin position="24"/>
        <end position="175"/>
    </location>
</feature>
<evidence type="ECO:0000313" key="9">
    <source>
        <dbReference type="EMBL" id="MBH1941062.1"/>
    </source>
</evidence>
<reference evidence="9" key="1">
    <citation type="submission" date="2020-12" db="EMBL/GenBank/DDBJ databases">
        <title>M. sibirica DSM 26468T genome.</title>
        <authorList>
            <person name="Thieme N."/>
            <person name="Rettenmaier R."/>
            <person name="Zverlov V."/>
            <person name="Liebl W."/>
        </authorList>
    </citation>
    <scope>NUCLEOTIDE SEQUENCE</scope>
    <source>
        <strain evidence="9">DSM 26468</strain>
    </source>
</reference>
<dbReference type="PANTHER" id="PTHR33693">
    <property type="entry name" value="TYPE-5 URACIL-DNA GLYCOSYLASE"/>
    <property type="match status" value="1"/>
</dbReference>
<evidence type="ECO:0000256" key="3">
    <source>
        <dbReference type="ARBA" id="ARBA00022763"/>
    </source>
</evidence>
<keyword evidence="10" id="KW-1185">Reference proteome</keyword>
<protein>
    <submittedName>
        <fullName evidence="9">Uracil-DNA glycosylase family protein</fullName>
    </submittedName>
</protein>
<dbReference type="PANTHER" id="PTHR33693:SF1">
    <property type="entry name" value="TYPE-4 URACIL-DNA GLYCOSYLASE"/>
    <property type="match status" value="1"/>
</dbReference>
<dbReference type="Gene3D" id="3.40.470.10">
    <property type="entry name" value="Uracil-DNA glycosylase-like domain"/>
    <property type="match status" value="1"/>
</dbReference>
<accession>A0A8J7HCK6</accession>
<keyword evidence="1" id="KW-0004">4Fe-4S</keyword>
<evidence type="ECO:0000256" key="2">
    <source>
        <dbReference type="ARBA" id="ARBA00022723"/>
    </source>
</evidence>
<dbReference type="InterPro" id="IPR036895">
    <property type="entry name" value="Uracil-DNA_glycosylase-like_sf"/>
</dbReference>
<keyword evidence="2" id="KW-0479">Metal-binding</keyword>
<dbReference type="AlphaFoldDB" id="A0A8J7HCK6"/>
<dbReference type="GO" id="GO:0046872">
    <property type="term" value="F:metal ion binding"/>
    <property type="evidence" value="ECO:0007669"/>
    <property type="project" value="UniProtKB-KW"/>
</dbReference>
<gene>
    <name evidence="9" type="ORF">I5677_09175</name>
</gene>
<evidence type="ECO:0000256" key="1">
    <source>
        <dbReference type="ARBA" id="ARBA00022485"/>
    </source>
</evidence>
<keyword evidence="5" id="KW-0408">Iron</keyword>
<organism evidence="9 10">
    <name type="scientific">Mobilitalea sibirica</name>
    <dbReference type="NCBI Taxonomy" id="1462919"/>
    <lineage>
        <taxon>Bacteria</taxon>
        <taxon>Bacillati</taxon>
        <taxon>Bacillota</taxon>
        <taxon>Clostridia</taxon>
        <taxon>Lachnospirales</taxon>
        <taxon>Lachnospiraceae</taxon>
        <taxon>Mobilitalea</taxon>
    </lineage>
</organism>
<dbReference type="GO" id="GO:0051539">
    <property type="term" value="F:4 iron, 4 sulfur cluster binding"/>
    <property type="evidence" value="ECO:0007669"/>
    <property type="project" value="UniProtKB-KW"/>
</dbReference>
<dbReference type="GO" id="GO:0006281">
    <property type="term" value="P:DNA repair"/>
    <property type="evidence" value="ECO:0007669"/>
    <property type="project" value="UniProtKB-KW"/>
</dbReference>
<evidence type="ECO:0000256" key="6">
    <source>
        <dbReference type="ARBA" id="ARBA00023014"/>
    </source>
</evidence>
<sequence>MLDEIINCRKCNMCNNQLPLLDKVDECDVMWVGLSAKEVKNVMEDTPLSASTKSGGLISEIETEVKKCKYYKTNVVKCLPLDRGGKLRYPTRKEMDLCITNLFREIEILKPKIIFLLGKNVIKAFENNIQMEFDDFNDYNYKMYQFGNMRVIPIHHPSYISVYKVKSKENYIEAVKNLITFAL</sequence>
<evidence type="ECO:0000259" key="8">
    <source>
        <dbReference type="Pfam" id="PF03167"/>
    </source>
</evidence>
<evidence type="ECO:0000256" key="7">
    <source>
        <dbReference type="ARBA" id="ARBA00023204"/>
    </source>
</evidence>
<evidence type="ECO:0000256" key="5">
    <source>
        <dbReference type="ARBA" id="ARBA00023004"/>
    </source>
</evidence>
<dbReference type="InterPro" id="IPR005122">
    <property type="entry name" value="Uracil-DNA_glycosylase-like"/>
</dbReference>
<dbReference type="InterPro" id="IPR051536">
    <property type="entry name" value="UDG_Type-4/5"/>
</dbReference>
<dbReference type="EMBL" id="JAEAGR010000008">
    <property type="protein sequence ID" value="MBH1941062.1"/>
    <property type="molecule type" value="Genomic_DNA"/>
</dbReference>
<dbReference type="Pfam" id="PF03167">
    <property type="entry name" value="UDG"/>
    <property type="match status" value="1"/>
</dbReference>
<dbReference type="RefSeq" id="WP_197661285.1">
    <property type="nucleotide sequence ID" value="NZ_JAEAGR010000008.1"/>
</dbReference>
<keyword evidence="4" id="KW-0378">Hydrolase</keyword>
<dbReference type="Proteomes" id="UP000623269">
    <property type="component" value="Unassembled WGS sequence"/>
</dbReference>
<evidence type="ECO:0000256" key="4">
    <source>
        <dbReference type="ARBA" id="ARBA00022801"/>
    </source>
</evidence>